<sequence length="132" mass="15253">MESSYCSWKHPFVNYTGLNVYNNVISAFNKWIDTKLSKRCGVLLIILKNSFFRAACNPIDPPFDFGVGKVNVMDWFYPLAYPSQPWRDLETNGKDERWINIQNEVARYICGDKILANTSCVNVDYVCIPINK</sequence>
<dbReference type="AlphaFoldDB" id="A0AAV9KJJ6"/>
<name>A0AAV9KJJ6_9SOLN</name>
<gene>
    <name evidence="1" type="ORF">R3W88_019383</name>
</gene>
<proteinExistence type="predicted"/>
<protein>
    <submittedName>
        <fullName evidence="1">Uncharacterized protein</fullName>
    </submittedName>
</protein>
<comment type="caution">
    <text evidence="1">The sequence shown here is derived from an EMBL/GenBank/DDBJ whole genome shotgun (WGS) entry which is preliminary data.</text>
</comment>
<evidence type="ECO:0000313" key="1">
    <source>
        <dbReference type="EMBL" id="KAK4713476.1"/>
    </source>
</evidence>
<organism evidence="1 2">
    <name type="scientific">Solanum pinnatisectum</name>
    <name type="common">tansyleaf nightshade</name>
    <dbReference type="NCBI Taxonomy" id="50273"/>
    <lineage>
        <taxon>Eukaryota</taxon>
        <taxon>Viridiplantae</taxon>
        <taxon>Streptophyta</taxon>
        <taxon>Embryophyta</taxon>
        <taxon>Tracheophyta</taxon>
        <taxon>Spermatophyta</taxon>
        <taxon>Magnoliopsida</taxon>
        <taxon>eudicotyledons</taxon>
        <taxon>Gunneridae</taxon>
        <taxon>Pentapetalae</taxon>
        <taxon>asterids</taxon>
        <taxon>lamiids</taxon>
        <taxon>Solanales</taxon>
        <taxon>Solanaceae</taxon>
        <taxon>Solanoideae</taxon>
        <taxon>Solaneae</taxon>
        <taxon>Solanum</taxon>
    </lineage>
</organism>
<reference evidence="1 2" key="1">
    <citation type="submission" date="2023-10" db="EMBL/GenBank/DDBJ databases">
        <title>Genome-Wide Identification Analysis in wild type Solanum Pinnatisectum Reveals Some Genes Defensing Phytophthora Infestans.</title>
        <authorList>
            <person name="Sun C."/>
        </authorList>
    </citation>
    <scope>NUCLEOTIDE SEQUENCE [LARGE SCALE GENOMIC DNA]</scope>
    <source>
        <strain evidence="1">LQN</strain>
        <tissue evidence="1">Leaf</tissue>
    </source>
</reference>
<keyword evidence="2" id="KW-1185">Reference proteome</keyword>
<dbReference type="EMBL" id="JAWPEI010000010">
    <property type="protein sequence ID" value="KAK4713476.1"/>
    <property type="molecule type" value="Genomic_DNA"/>
</dbReference>
<accession>A0AAV9KJJ6</accession>
<evidence type="ECO:0000313" key="2">
    <source>
        <dbReference type="Proteomes" id="UP001311915"/>
    </source>
</evidence>
<dbReference type="Proteomes" id="UP001311915">
    <property type="component" value="Unassembled WGS sequence"/>
</dbReference>